<dbReference type="AlphaFoldDB" id="A0A1Y2D282"/>
<name>A0A1Y2D282_9BASI</name>
<organism evidence="1 2">
    <name type="scientific">Leucosporidium creatinivorum</name>
    <dbReference type="NCBI Taxonomy" id="106004"/>
    <lineage>
        <taxon>Eukaryota</taxon>
        <taxon>Fungi</taxon>
        <taxon>Dikarya</taxon>
        <taxon>Basidiomycota</taxon>
        <taxon>Pucciniomycotina</taxon>
        <taxon>Microbotryomycetes</taxon>
        <taxon>Leucosporidiales</taxon>
        <taxon>Leucosporidium</taxon>
    </lineage>
</organism>
<sequence length="462" mass="51317">MDEASSPPLERDHLSTLPRETLASIFDLVFELNIGKQMTGAINRSLLPYTRHNQLKRVRIWSWRQLELLVDGAAELGEFIEELSLAMGPLFADVLQLPQDVEEPSPSNAELVPFLRTLKRLRNLAIKRTTRLAELILSPQVSDHSFPSLNSLELDASFSHWPNPFEPCHWTQLDALSSLQSFTLMVARDPSSIYEPEEGVIVEEVDSPNADGDGARAADSAQEGSCACEEGKKSAQPYIENLVLCGALGHPLASRILEIAPKPITLVLIYEFGTSTFASFLQQLRHPERICSLSIYNDVPDEDEEHVDDLLHPFSQLDNLTLSAGTFGPSLFTRFLRNPLPLSHLTFGPDAPVTAMQLLGLIEGSSRLSLLETLTLDMVNETCRGTRIQEDAGGVLCSSTEDGVYDDWVRTDWEPWLPREGAEQVVRAGKKAGVEVKGRVLDALRVEAEYEAEVEYARSLRS</sequence>
<dbReference type="InParanoid" id="A0A1Y2D282"/>
<dbReference type="EMBL" id="MCGR01000103">
    <property type="protein sequence ID" value="ORY53392.1"/>
    <property type="molecule type" value="Genomic_DNA"/>
</dbReference>
<evidence type="ECO:0000313" key="1">
    <source>
        <dbReference type="EMBL" id="ORY53392.1"/>
    </source>
</evidence>
<dbReference type="Proteomes" id="UP000193467">
    <property type="component" value="Unassembled WGS sequence"/>
</dbReference>
<comment type="caution">
    <text evidence="1">The sequence shown here is derived from an EMBL/GenBank/DDBJ whole genome shotgun (WGS) entry which is preliminary data.</text>
</comment>
<gene>
    <name evidence="1" type="ORF">BCR35DRAFT_310531</name>
</gene>
<keyword evidence="2" id="KW-1185">Reference proteome</keyword>
<accession>A0A1Y2D282</accession>
<evidence type="ECO:0008006" key="3">
    <source>
        <dbReference type="Google" id="ProtNLM"/>
    </source>
</evidence>
<protein>
    <recommendedName>
        <fullName evidence="3">F-box domain-containing protein</fullName>
    </recommendedName>
</protein>
<dbReference type="STRING" id="106004.A0A1Y2D282"/>
<proteinExistence type="predicted"/>
<evidence type="ECO:0000313" key="2">
    <source>
        <dbReference type="Proteomes" id="UP000193467"/>
    </source>
</evidence>
<reference evidence="1 2" key="1">
    <citation type="submission" date="2016-07" db="EMBL/GenBank/DDBJ databases">
        <title>Pervasive Adenine N6-methylation of Active Genes in Fungi.</title>
        <authorList>
            <consortium name="DOE Joint Genome Institute"/>
            <person name="Mondo S.J."/>
            <person name="Dannebaum R.O."/>
            <person name="Kuo R.C."/>
            <person name="Labutti K."/>
            <person name="Haridas S."/>
            <person name="Kuo A."/>
            <person name="Salamov A."/>
            <person name="Ahrendt S.R."/>
            <person name="Lipzen A."/>
            <person name="Sullivan W."/>
            <person name="Andreopoulos W.B."/>
            <person name="Clum A."/>
            <person name="Lindquist E."/>
            <person name="Daum C."/>
            <person name="Ramamoorthy G.K."/>
            <person name="Gryganskyi A."/>
            <person name="Culley D."/>
            <person name="Magnuson J.K."/>
            <person name="James T.Y."/>
            <person name="O'Malley M.A."/>
            <person name="Stajich J.E."/>
            <person name="Spatafora J.W."/>
            <person name="Visel A."/>
            <person name="Grigoriev I.V."/>
        </authorList>
    </citation>
    <scope>NUCLEOTIDE SEQUENCE [LARGE SCALE GENOMIC DNA]</scope>
    <source>
        <strain evidence="1 2">62-1032</strain>
    </source>
</reference>